<dbReference type="EMBL" id="CP001032">
    <property type="protein sequence ID" value="ACB77449.1"/>
    <property type="molecule type" value="Genomic_DNA"/>
</dbReference>
<dbReference type="eggNOG" id="ENOG5030PRV">
    <property type="taxonomic scope" value="Bacteria"/>
</dbReference>
<evidence type="ECO:0000256" key="1">
    <source>
        <dbReference type="SAM" id="MobiDB-lite"/>
    </source>
</evidence>
<evidence type="ECO:0000313" key="2">
    <source>
        <dbReference type="EMBL" id="ACB77449.1"/>
    </source>
</evidence>
<sequence length="138" mass="16527">MNKPWKVMVAFAGVFVAGMIAGGPLLNRWQAFRDDRRPPWLERTMAHYEHELQITPAQREKIMPILLQVQKEWRQQREDNVRAMTSIIDRMHEAVGAELTPEQRQKVEGMRQEMRERAERYRGRTHQREQAQEQRAKH</sequence>
<keyword evidence="3" id="KW-1185">Reference proteome</keyword>
<dbReference type="Proteomes" id="UP000007013">
    <property type="component" value="Chromosome"/>
</dbReference>
<proteinExistence type="predicted"/>
<dbReference type="AlphaFoldDB" id="B2A0B3"/>
<dbReference type="HOGENOM" id="CLU_1853185_0_0_0"/>
<dbReference type="STRING" id="452637.Oter_4176"/>
<dbReference type="RefSeq" id="WP_012376977.1">
    <property type="nucleotide sequence ID" value="NC_010571.1"/>
</dbReference>
<gene>
    <name evidence="2" type="ordered locus">Oter_4176</name>
</gene>
<feature type="region of interest" description="Disordered" evidence="1">
    <location>
        <begin position="97"/>
        <end position="138"/>
    </location>
</feature>
<protein>
    <submittedName>
        <fullName evidence="2">Uncharacterized protein</fullName>
    </submittedName>
</protein>
<reference evidence="2 3" key="1">
    <citation type="journal article" date="2011" name="J. Bacteriol.">
        <title>Genome sequence of the verrucomicrobium Opitutus terrae PB90-1, an abundant inhabitant of rice paddy soil ecosystems.</title>
        <authorList>
            <person name="van Passel M.W."/>
            <person name="Kant R."/>
            <person name="Palva A."/>
            <person name="Copeland A."/>
            <person name="Lucas S."/>
            <person name="Lapidus A."/>
            <person name="Glavina del Rio T."/>
            <person name="Pitluck S."/>
            <person name="Goltsman E."/>
            <person name="Clum A."/>
            <person name="Sun H."/>
            <person name="Schmutz J."/>
            <person name="Larimer F.W."/>
            <person name="Land M.L."/>
            <person name="Hauser L."/>
            <person name="Kyrpides N."/>
            <person name="Mikhailova N."/>
            <person name="Richardson P.P."/>
            <person name="Janssen P.H."/>
            <person name="de Vos W.M."/>
            <person name="Smidt H."/>
        </authorList>
    </citation>
    <scope>NUCLEOTIDE SEQUENCE [LARGE SCALE GENOMIC DNA]</scope>
    <source>
        <strain evidence="3">DSM 11246 / JCM 15787 / PB90-1</strain>
    </source>
</reference>
<accession>B2A0B3</accession>
<evidence type="ECO:0000313" key="3">
    <source>
        <dbReference type="Proteomes" id="UP000007013"/>
    </source>
</evidence>
<dbReference type="KEGG" id="ote:Oter_4176"/>
<name>B2A0B3_OPITP</name>
<organism evidence="2 3">
    <name type="scientific">Opitutus terrae (strain DSM 11246 / JCM 15787 / PB90-1)</name>
    <dbReference type="NCBI Taxonomy" id="452637"/>
    <lineage>
        <taxon>Bacteria</taxon>
        <taxon>Pseudomonadati</taxon>
        <taxon>Verrucomicrobiota</taxon>
        <taxon>Opitutia</taxon>
        <taxon>Opitutales</taxon>
        <taxon>Opitutaceae</taxon>
        <taxon>Opitutus</taxon>
    </lineage>
</organism>